<sequence length="134" mass="14683">MVDVQPPTQPKAFAVCTTIPPTQPKNFNRPPPTGPRLVSTSPGQLHPSHQPPIPETRSPPAPTQPDPGPAITDDPVEEEPEIKLPTIQQFALPVPSGKENSVKNLDKTVNQSNLMRCRFSYALRRSMNFCGKVI</sequence>
<proteinExistence type="predicted"/>
<name>A0ACB6ZTE3_THEGA</name>
<reference evidence="1" key="2">
    <citation type="journal article" date="2020" name="Nat. Commun.">
        <title>Large-scale genome sequencing of mycorrhizal fungi provides insights into the early evolution of symbiotic traits.</title>
        <authorList>
            <person name="Miyauchi S."/>
            <person name="Kiss E."/>
            <person name="Kuo A."/>
            <person name="Drula E."/>
            <person name="Kohler A."/>
            <person name="Sanchez-Garcia M."/>
            <person name="Morin E."/>
            <person name="Andreopoulos B."/>
            <person name="Barry K.W."/>
            <person name="Bonito G."/>
            <person name="Buee M."/>
            <person name="Carver A."/>
            <person name="Chen C."/>
            <person name="Cichocki N."/>
            <person name="Clum A."/>
            <person name="Culley D."/>
            <person name="Crous P.W."/>
            <person name="Fauchery L."/>
            <person name="Girlanda M."/>
            <person name="Hayes R.D."/>
            <person name="Keri Z."/>
            <person name="LaButti K."/>
            <person name="Lipzen A."/>
            <person name="Lombard V."/>
            <person name="Magnuson J."/>
            <person name="Maillard F."/>
            <person name="Murat C."/>
            <person name="Nolan M."/>
            <person name="Ohm R.A."/>
            <person name="Pangilinan J."/>
            <person name="Pereira M.F."/>
            <person name="Perotto S."/>
            <person name="Peter M."/>
            <person name="Pfister S."/>
            <person name="Riley R."/>
            <person name="Sitrit Y."/>
            <person name="Stielow J.B."/>
            <person name="Szollosi G."/>
            <person name="Zifcakova L."/>
            <person name="Stursova M."/>
            <person name="Spatafora J.W."/>
            <person name="Tedersoo L."/>
            <person name="Vaario L.M."/>
            <person name="Yamada A."/>
            <person name="Yan M."/>
            <person name="Wang P."/>
            <person name="Xu J."/>
            <person name="Bruns T."/>
            <person name="Baldrian P."/>
            <person name="Vilgalys R."/>
            <person name="Dunand C."/>
            <person name="Henrissat B."/>
            <person name="Grigoriev I.V."/>
            <person name="Hibbett D."/>
            <person name="Nagy L.G."/>
            <person name="Martin F.M."/>
        </authorList>
    </citation>
    <scope>NUCLEOTIDE SEQUENCE</scope>
    <source>
        <strain evidence="1">P2</strain>
    </source>
</reference>
<comment type="caution">
    <text evidence="1">The sequence shown here is derived from an EMBL/GenBank/DDBJ whole genome shotgun (WGS) entry which is preliminary data.</text>
</comment>
<evidence type="ECO:0000313" key="2">
    <source>
        <dbReference type="Proteomes" id="UP000886501"/>
    </source>
</evidence>
<evidence type="ECO:0000313" key="1">
    <source>
        <dbReference type="EMBL" id="KAF9652926.1"/>
    </source>
</evidence>
<accession>A0ACB6ZTE3</accession>
<keyword evidence="2" id="KW-1185">Reference proteome</keyword>
<dbReference type="Proteomes" id="UP000886501">
    <property type="component" value="Unassembled WGS sequence"/>
</dbReference>
<reference evidence="1" key="1">
    <citation type="submission" date="2019-10" db="EMBL/GenBank/DDBJ databases">
        <authorList>
            <consortium name="DOE Joint Genome Institute"/>
            <person name="Kuo A."/>
            <person name="Miyauchi S."/>
            <person name="Kiss E."/>
            <person name="Drula E."/>
            <person name="Kohler A."/>
            <person name="Sanchez-Garcia M."/>
            <person name="Andreopoulos B."/>
            <person name="Barry K.W."/>
            <person name="Bonito G."/>
            <person name="Buee M."/>
            <person name="Carver A."/>
            <person name="Chen C."/>
            <person name="Cichocki N."/>
            <person name="Clum A."/>
            <person name="Culley D."/>
            <person name="Crous P.W."/>
            <person name="Fauchery L."/>
            <person name="Girlanda M."/>
            <person name="Hayes R."/>
            <person name="Keri Z."/>
            <person name="Labutti K."/>
            <person name="Lipzen A."/>
            <person name="Lombard V."/>
            <person name="Magnuson J."/>
            <person name="Maillard F."/>
            <person name="Morin E."/>
            <person name="Murat C."/>
            <person name="Nolan M."/>
            <person name="Ohm R."/>
            <person name="Pangilinan J."/>
            <person name="Pereira M."/>
            <person name="Perotto S."/>
            <person name="Peter M."/>
            <person name="Riley R."/>
            <person name="Sitrit Y."/>
            <person name="Stielow B."/>
            <person name="Szollosi G."/>
            <person name="Zifcakova L."/>
            <person name="Stursova M."/>
            <person name="Spatafora J.W."/>
            <person name="Tedersoo L."/>
            <person name="Vaario L.-M."/>
            <person name="Yamada A."/>
            <person name="Yan M."/>
            <person name="Wang P."/>
            <person name="Xu J."/>
            <person name="Bruns T."/>
            <person name="Baldrian P."/>
            <person name="Vilgalys R."/>
            <person name="Henrissat B."/>
            <person name="Grigoriev I.V."/>
            <person name="Hibbett D."/>
            <person name="Nagy L.G."/>
            <person name="Martin F.M."/>
        </authorList>
    </citation>
    <scope>NUCLEOTIDE SEQUENCE</scope>
    <source>
        <strain evidence="1">P2</strain>
    </source>
</reference>
<dbReference type="EMBL" id="MU117966">
    <property type="protein sequence ID" value="KAF9652926.1"/>
    <property type="molecule type" value="Genomic_DNA"/>
</dbReference>
<organism evidence="1 2">
    <name type="scientific">Thelephora ganbajun</name>
    <name type="common">Ganba fungus</name>
    <dbReference type="NCBI Taxonomy" id="370292"/>
    <lineage>
        <taxon>Eukaryota</taxon>
        <taxon>Fungi</taxon>
        <taxon>Dikarya</taxon>
        <taxon>Basidiomycota</taxon>
        <taxon>Agaricomycotina</taxon>
        <taxon>Agaricomycetes</taxon>
        <taxon>Thelephorales</taxon>
        <taxon>Thelephoraceae</taxon>
        <taxon>Thelephora</taxon>
    </lineage>
</organism>
<gene>
    <name evidence="1" type="ORF">BDM02DRAFT_3108580</name>
</gene>
<protein>
    <submittedName>
        <fullName evidence="1">Uncharacterized protein</fullName>
    </submittedName>
</protein>